<protein>
    <submittedName>
        <fullName evidence="1">Uncharacterized protein</fullName>
    </submittedName>
</protein>
<accession>A0ABP9QCF1</accession>
<keyword evidence="2" id="KW-1185">Reference proteome</keyword>
<dbReference type="EMBL" id="BAABLD010000002">
    <property type="protein sequence ID" value="GAA5159543.1"/>
    <property type="molecule type" value="Genomic_DNA"/>
</dbReference>
<evidence type="ECO:0000313" key="2">
    <source>
        <dbReference type="Proteomes" id="UP001500547"/>
    </source>
</evidence>
<name>A0ABP9QCF1_9RHOO</name>
<reference evidence="2" key="1">
    <citation type="journal article" date="2019" name="Int. J. Syst. Evol. Microbiol.">
        <title>The Global Catalogue of Microorganisms (GCM) 10K type strain sequencing project: providing services to taxonomists for standard genome sequencing and annotation.</title>
        <authorList>
            <consortium name="The Broad Institute Genomics Platform"/>
            <consortium name="The Broad Institute Genome Sequencing Center for Infectious Disease"/>
            <person name="Wu L."/>
            <person name="Ma J."/>
        </authorList>
    </citation>
    <scope>NUCLEOTIDE SEQUENCE [LARGE SCALE GENOMIC DNA]</scope>
    <source>
        <strain evidence="2">JCM 18715</strain>
    </source>
</reference>
<comment type="caution">
    <text evidence="1">The sequence shown here is derived from an EMBL/GenBank/DDBJ whole genome shotgun (WGS) entry which is preliminary data.</text>
</comment>
<evidence type="ECO:0000313" key="1">
    <source>
        <dbReference type="EMBL" id="GAA5159543.1"/>
    </source>
</evidence>
<gene>
    <name evidence="1" type="ORF">GCM10025770_06010</name>
</gene>
<dbReference type="Proteomes" id="UP001500547">
    <property type="component" value="Unassembled WGS sequence"/>
</dbReference>
<organism evidence="1 2">
    <name type="scientific">Viridibacterium curvum</name>
    <dbReference type="NCBI Taxonomy" id="1101404"/>
    <lineage>
        <taxon>Bacteria</taxon>
        <taxon>Pseudomonadati</taxon>
        <taxon>Pseudomonadota</taxon>
        <taxon>Betaproteobacteria</taxon>
        <taxon>Rhodocyclales</taxon>
        <taxon>Rhodocyclaceae</taxon>
        <taxon>Viridibacterium</taxon>
    </lineage>
</organism>
<sequence length="107" mass="11878">MLSVSTCAFAQKRHWVICDLTVMVKSAQDTVPRVSGLVRSSNAPAGTECPAPGAVISFLPETMDYQTVLPRKQWPGVGEVVTIRYRYLLGECKYTGPCKIEHFSLMR</sequence>
<proteinExistence type="predicted"/>